<dbReference type="InterPro" id="IPR016181">
    <property type="entry name" value="Acyl_CoA_acyltransferase"/>
</dbReference>
<feature type="domain" description="N-acetyltransferase" evidence="2">
    <location>
        <begin position="121"/>
        <end position="254"/>
    </location>
</feature>
<dbReference type="CDD" id="cd04301">
    <property type="entry name" value="NAT_SF"/>
    <property type="match status" value="1"/>
</dbReference>
<comment type="caution">
    <text evidence="3">The sequence shown here is derived from an EMBL/GenBank/DDBJ whole genome shotgun (WGS) entry which is preliminary data.</text>
</comment>
<dbReference type="AlphaFoldDB" id="A0A9P3GIJ2"/>
<accession>A0A9P3GIJ2</accession>
<evidence type="ECO:0000313" key="4">
    <source>
        <dbReference type="Proteomes" id="UP000703269"/>
    </source>
</evidence>
<feature type="compositionally biased region" description="Basic and acidic residues" evidence="1">
    <location>
        <begin position="32"/>
        <end position="41"/>
    </location>
</feature>
<proteinExistence type="predicted"/>
<feature type="region of interest" description="Disordered" evidence="1">
    <location>
        <begin position="1"/>
        <end position="48"/>
    </location>
</feature>
<dbReference type="EMBL" id="BPQB01000050">
    <property type="protein sequence ID" value="GJE95601.1"/>
    <property type="molecule type" value="Genomic_DNA"/>
</dbReference>
<dbReference type="PANTHER" id="PTHR42791:SF1">
    <property type="entry name" value="N-ACETYLTRANSFERASE DOMAIN-CONTAINING PROTEIN"/>
    <property type="match status" value="1"/>
</dbReference>
<keyword evidence="4" id="KW-1185">Reference proteome</keyword>
<dbReference type="Proteomes" id="UP000703269">
    <property type="component" value="Unassembled WGS sequence"/>
</dbReference>
<name>A0A9P3GIJ2_9APHY</name>
<protein>
    <submittedName>
        <fullName evidence="3">GNAT family N-acetyltransferase</fullName>
    </submittedName>
</protein>
<dbReference type="Gene3D" id="3.40.630.30">
    <property type="match status" value="1"/>
</dbReference>
<reference evidence="3 4" key="1">
    <citation type="submission" date="2021-08" db="EMBL/GenBank/DDBJ databases">
        <title>Draft Genome Sequence of Phanerochaete sordida strain YK-624.</title>
        <authorList>
            <person name="Mori T."/>
            <person name="Dohra H."/>
            <person name="Suzuki T."/>
            <person name="Kawagishi H."/>
            <person name="Hirai H."/>
        </authorList>
    </citation>
    <scope>NUCLEOTIDE SEQUENCE [LARGE SCALE GENOMIC DNA]</scope>
    <source>
        <strain evidence="3 4">YK-624</strain>
    </source>
</reference>
<gene>
    <name evidence="3" type="ORF">PsYK624_117870</name>
</gene>
<organism evidence="3 4">
    <name type="scientific">Phanerochaete sordida</name>
    <dbReference type="NCBI Taxonomy" id="48140"/>
    <lineage>
        <taxon>Eukaryota</taxon>
        <taxon>Fungi</taxon>
        <taxon>Dikarya</taxon>
        <taxon>Basidiomycota</taxon>
        <taxon>Agaricomycotina</taxon>
        <taxon>Agaricomycetes</taxon>
        <taxon>Polyporales</taxon>
        <taxon>Phanerochaetaceae</taxon>
        <taxon>Phanerochaete</taxon>
    </lineage>
</organism>
<dbReference type="PROSITE" id="PS51186">
    <property type="entry name" value="GNAT"/>
    <property type="match status" value="1"/>
</dbReference>
<dbReference type="Pfam" id="PF00583">
    <property type="entry name" value="Acetyltransf_1"/>
    <property type="match status" value="1"/>
</dbReference>
<evidence type="ECO:0000256" key="1">
    <source>
        <dbReference type="SAM" id="MobiDB-lite"/>
    </source>
</evidence>
<evidence type="ECO:0000259" key="2">
    <source>
        <dbReference type="PROSITE" id="PS51186"/>
    </source>
</evidence>
<dbReference type="InterPro" id="IPR052523">
    <property type="entry name" value="Trichothecene_AcTrans"/>
</dbReference>
<dbReference type="InterPro" id="IPR000182">
    <property type="entry name" value="GNAT_dom"/>
</dbReference>
<dbReference type="SUPFAM" id="SSF55729">
    <property type="entry name" value="Acyl-CoA N-acyltransferases (Nat)"/>
    <property type="match status" value="1"/>
</dbReference>
<dbReference type="OrthoDB" id="2744543at2759"/>
<evidence type="ECO:0000313" key="3">
    <source>
        <dbReference type="EMBL" id="GJE95601.1"/>
    </source>
</evidence>
<dbReference type="GO" id="GO:0016747">
    <property type="term" value="F:acyltransferase activity, transferring groups other than amino-acyl groups"/>
    <property type="evidence" value="ECO:0007669"/>
    <property type="project" value="InterPro"/>
</dbReference>
<sequence length="267" mass="28928">MSSYGGDMDGLRERRAQPADSSAETMLAGHGEPCKDAEQRTAQRTTPAPQLLRYRNVPTALTTAKHATRGDPMNLYIKDSAGTKQGLTLRGALRAALMYAMYARDAYQGAIWTVHGGASWMRLGDPQRTPGPLVRTLDRALAAALAWTFTGVQLKRRTEYKTKRGAALQGALGARMQEMLSVGGLATHPAWQGRGYASALVRVVADLADARGAACWLVSSNVGNRAFYRARGFEVVRTFVIGEADAAWGKPPVPIEIMVREPRGRGE</sequence>
<dbReference type="PANTHER" id="PTHR42791">
    <property type="entry name" value="GNAT FAMILY ACETYLTRANSFERASE"/>
    <property type="match status" value="1"/>
</dbReference>